<dbReference type="EC" id="2.5.1.15" evidence="4"/>
<keyword evidence="11" id="KW-1185">Reference proteome</keyword>
<evidence type="ECO:0000256" key="7">
    <source>
        <dbReference type="ARBA" id="ARBA00022842"/>
    </source>
</evidence>
<dbReference type="PANTHER" id="PTHR20941">
    <property type="entry name" value="FOLATE SYNTHESIS PROTEINS"/>
    <property type="match status" value="1"/>
</dbReference>
<proteinExistence type="predicted"/>
<comment type="pathway">
    <text evidence="3">Cofactor biosynthesis; tetrahydrofolate biosynthesis; 7,8-dihydrofolate from 2-amino-4-hydroxy-6-hydroxymethyl-7,8-dihydropteridine diphosphate and 4-aminobenzoate: step 1/2.</text>
</comment>
<evidence type="ECO:0000259" key="9">
    <source>
        <dbReference type="PROSITE" id="PS50972"/>
    </source>
</evidence>
<dbReference type="PANTHER" id="PTHR20941:SF1">
    <property type="entry name" value="FOLIC ACID SYNTHESIS PROTEIN FOL1"/>
    <property type="match status" value="1"/>
</dbReference>
<evidence type="ECO:0000256" key="3">
    <source>
        <dbReference type="ARBA" id="ARBA00004763"/>
    </source>
</evidence>
<evidence type="ECO:0000256" key="6">
    <source>
        <dbReference type="ARBA" id="ARBA00022723"/>
    </source>
</evidence>
<evidence type="ECO:0000256" key="1">
    <source>
        <dbReference type="ARBA" id="ARBA00000012"/>
    </source>
</evidence>
<comment type="catalytic activity">
    <reaction evidence="1">
        <text>(7,8-dihydropterin-6-yl)methyl diphosphate + 4-aminobenzoate = 7,8-dihydropteroate + diphosphate</text>
        <dbReference type="Rhea" id="RHEA:19949"/>
        <dbReference type="ChEBI" id="CHEBI:17836"/>
        <dbReference type="ChEBI" id="CHEBI:17839"/>
        <dbReference type="ChEBI" id="CHEBI:33019"/>
        <dbReference type="ChEBI" id="CHEBI:72950"/>
        <dbReference type="EC" id="2.5.1.15"/>
    </reaction>
</comment>
<dbReference type="PROSITE" id="PS50972">
    <property type="entry name" value="PTERIN_BINDING"/>
    <property type="match status" value="1"/>
</dbReference>
<feature type="domain" description="Pterin-binding" evidence="9">
    <location>
        <begin position="139"/>
        <end position="394"/>
    </location>
</feature>
<protein>
    <recommendedName>
        <fullName evidence="4">dihydropteroate synthase</fullName>
        <ecNumber evidence="4">2.5.1.15</ecNumber>
    </recommendedName>
</protein>
<dbReference type="Proteomes" id="UP001200430">
    <property type="component" value="Unassembled WGS sequence"/>
</dbReference>
<evidence type="ECO:0000313" key="11">
    <source>
        <dbReference type="Proteomes" id="UP001200430"/>
    </source>
</evidence>
<keyword evidence="5 10" id="KW-0808">Transferase</keyword>
<dbReference type="NCBIfam" id="TIGR01496">
    <property type="entry name" value="DHPS"/>
    <property type="match status" value="1"/>
</dbReference>
<dbReference type="InterPro" id="IPR011005">
    <property type="entry name" value="Dihydropteroate_synth-like_sf"/>
</dbReference>
<evidence type="ECO:0000256" key="8">
    <source>
        <dbReference type="ARBA" id="ARBA00022909"/>
    </source>
</evidence>
<evidence type="ECO:0000256" key="2">
    <source>
        <dbReference type="ARBA" id="ARBA00001946"/>
    </source>
</evidence>
<dbReference type="SUPFAM" id="SSF51717">
    <property type="entry name" value="Dihydropteroate synthetase-like"/>
    <property type="match status" value="1"/>
</dbReference>
<keyword evidence="7" id="KW-0460">Magnesium</keyword>
<gene>
    <name evidence="10" type="primary">folP</name>
    <name evidence="10" type="ORF">L2W38_11375</name>
</gene>
<dbReference type="EMBL" id="JAKGUD010000015">
    <property type="protein sequence ID" value="MCF4143412.1"/>
    <property type="molecule type" value="Genomic_DNA"/>
</dbReference>
<evidence type="ECO:0000313" key="10">
    <source>
        <dbReference type="EMBL" id="MCF4143412.1"/>
    </source>
</evidence>
<accession>A0ABS9EQE0</accession>
<dbReference type="Pfam" id="PF00809">
    <property type="entry name" value="Pterin_bind"/>
    <property type="match status" value="1"/>
</dbReference>
<name>A0ABS9EQE0_9BACT</name>
<comment type="caution">
    <text evidence="10">The sequence shown here is derived from an EMBL/GenBank/DDBJ whole genome shotgun (WGS) entry which is preliminary data.</text>
</comment>
<dbReference type="InterPro" id="IPR006390">
    <property type="entry name" value="DHP_synth_dom"/>
</dbReference>
<dbReference type="RefSeq" id="WP_236100114.1">
    <property type="nucleotide sequence ID" value="NZ_JAKGUD010000015.1"/>
</dbReference>
<sequence length="406" mass="44781">MTTWFHRFRSTAELKKTLEEIGCDPGALPYFNDKRDLTALRISDVDTRAANALKQEMLSRGGDVAVHRHAIDRGVERCDCLLFGTDKQIAHLAEKLVVMPYWGLDQVRKEILDAMAGKRKRRRLLTLPGNKVLQLGDRTKLMAIVNLTEDSFFSKSRAGSTSECLKRVETMIEDGADMLDLGAESTRPGSLPAEAETEISRLVPTVESIRKEFPHLPISIDTTKSEVARACVDAGADILNDISGLGFDPELASVAATSGTPLVIMHMKGVPRTMQREPHYGCLQKEICDYFRERTKLANKAGVPEGQIILDPGIGFGKTASHNLDLLSHNEFFRSLGSPILIGHSRKSVFGAVLKGAPTEERLEATLAGTALCAWQGVEIIRVHDVKANRRVLDTIEAMKDPDRVD</sequence>
<evidence type="ECO:0000256" key="4">
    <source>
        <dbReference type="ARBA" id="ARBA00012458"/>
    </source>
</evidence>
<dbReference type="PROSITE" id="PS00793">
    <property type="entry name" value="DHPS_2"/>
    <property type="match status" value="1"/>
</dbReference>
<keyword evidence="6" id="KW-0479">Metal-binding</keyword>
<organism evidence="10 11">
    <name type="scientific">Dethiosulfovibrio marinus</name>
    <dbReference type="NCBI Taxonomy" id="133532"/>
    <lineage>
        <taxon>Bacteria</taxon>
        <taxon>Thermotogati</taxon>
        <taxon>Synergistota</taxon>
        <taxon>Synergistia</taxon>
        <taxon>Synergistales</taxon>
        <taxon>Dethiosulfovibrionaceae</taxon>
        <taxon>Dethiosulfovibrio</taxon>
    </lineage>
</organism>
<comment type="cofactor">
    <cofactor evidence="2">
        <name>Mg(2+)</name>
        <dbReference type="ChEBI" id="CHEBI:18420"/>
    </cofactor>
</comment>
<evidence type="ECO:0000256" key="5">
    <source>
        <dbReference type="ARBA" id="ARBA00022679"/>
    </source>
</evidence>
<dbReference type="Gene3D" id="3.20.20.20">
    <property type="entry name" value="Dihydropteroate synthase-like"/>
    <property type="match status" value="1"/>
</dbReference>
<dbReference type="InterPro" id="IPR000489">
    <property type="entry name" value="Pterin-binding_dom"/>
</dbReference>
<keyword evidence="8" id="KW-0289">Folate biosynthesis</keyword>
<dbReference type="InterPro" id="IPR045031">
    <property type="entry name" value="DHP_synth-like"/>
</dbReference>
<reference evidence="10 11" key="1">
    <citation type="submission" date="2022-01" db="EMBL/GenBank/DDBJ databases">
        <title>Dethiosulfovibrio faecalis sp. nov., a novel proteolytic, non-sulfur-reducing bacterium isolated from a marine aquaculture solid waste bioreactor.</title>
        <authorList>
            <person name="Grabowski S."/>
            <person name="Apolinario E."/>
            <person name="Schneider N."/>
            <person name="Marshall C.W."/>
            <person name="Sowers K.R."/>
        </authorList>
    </citation>
    <scope>NUCLEOTIDE SEQUENCE [LARGE SCALE GENOMIC DNA]</scope>
    <source>
        <strain evidence="10 11">DSM 12537</strain>
    </source>
</reference>
<dbReference type="CDD" id="cd00739">
    <property type="entry name" value="DHPS"/>
    <property type="match status" value="1"/>
</dbReference>
<dbReference type="GO" id="GO:0004156">
    <property type="term" value="F:dihydropteroate synthase activity"/>
    <property type="evidence" value="ECO:0007669"/>
    <property type="project" value="UniProtKB-EC"/>
</dbReference>